<dbReference type="InterPro" id="IPR028978">
    <property type="entry name" value="Chorismate_lyase_/UTRA_dom_sf"/>
</dbReference>
<dbReference type="RefSeq" id="WP_195036148.1">
    <property type="nucleotide sequence ID" value="NZ_JADLRE010000034.1"/>
</dbReference>
<keyword evidence="3" id="KW-0057">Aromatic amino acid biosynthesis</keyword>
<feature type="region of interest" description="Disordered" evidence="4">
    <location>
        <begin position="216"/>
        <end position="235"/>
    </location>
</feature>
<dbReference type="PANTHER" id="PTHR21337">
    <property type="entry name" value="PHOSPHO-2-DEHYDRO-3-DEOXYHEPTONATE ALDOLASE 1, 2"/>
    <property type="match status" value="1"/>
</dbReference>
<dbReference type="SUPFAM" id="SSF51569">
    <property type="entry name" value="Aldolase"/>
    <property type="match status" value="1"/>
</dbReference>
<accession>A0ABS0CG27</accession>
<dbReference type="SUPFAM" id="SSF64288">
    <property type="entry name" value="Chorismate lyase-like"/>
    <property type="match status" value="1"/>
</dbReference>
<reference evidence="5 6" key="1">
    <citation type="submission" date="2020-10" db="EMBL/GenBank/DDBJ databases">
        <title>Identification of Nocardia species via Next-generation sequencing and recognition of intraspecies genetic diversity.</title>
        <authorList>
            <person name="Li P."/>
            <person name="Li P."/>
            <person name="Lu B."/>
        </authorList>
    </citation>
    <scope>NUCLEOTIDE SEQUENCE [LARGE SCALE GENOMIC DNA]</scope>
    <source>
        <strain evidence="5 6">N-11</strain>
    </source>
</reference>
<keyword evidence="3" id="KW-0028">Amino-acid biosynthesis</keyword>
<dbReference type="InterPro" id="IPR013785">
    <property type="entry name" value="Aldolase_TIM"/>
</dbReference>
<feature type="region of interest" description="Disordered" evidence="4">
    <location>
        <begin position="1"/>
        <end position="26"/>
    </location>
</feature>
<proteinExistence type="inferred from homology"/>
<evidence type="ECO:0000313" key="5">
    <source>
        <dbReference type="EMBL" id="MBF6229298.1"/>
    </source>
</evidence>
<comment type="catalytic activity">
    <reaction evidence="3">
        <text>D-erythrose 4-phosphate + phosphoenolpyruvate + H2O = 7-phospho-2-dehydro-3-deoxy-D-arabino-heptonate + phosphate</text>
        <dbReference type="Rhea" id="RHEA:14717"/>
        <dbReference type="ChEBI" id="CHEBI:15377"/>
        <dbReference type="ChEBI" id="CHEBI:16897"/>
        <dbReference type="ChEBI" id="CHEBI:43474"/>
        <dbReference type="ChEBI" id="CHEBI:58394"/>
        <dbReference type="ChEBI" id="CHEBI:58702"/>
        <dbReference type="EC" id="2.5.1.54"/>
    </reaction>
</comment>
<comment type="caution">
    <text evidence="5">The sequence shown here is derived from an EMBL/GenBank/DDBJ whole genome shotgun (WGS) entry which is preliminary data.</text>
</comment>
<dbReference type="InterPro" id="IPR002480">
    <property type="entry name" value="DAHP_synth_2"/>
</dbReference>
<evidence type="ECO:0000313" key="6">
    <source>
        <dbReference type="Proteomes" id="UP000807309"/>
    </source>
</evidence>
<comment type="similarity">
    <text evidence="1 3">Belongs to the class-II DAHP synthase family.</text>
</comment>
<comment type="pathway">
    <text evidence="3">Metabolic intermediate biosynthesis; chorismate biosynthesis; chorismate from D-erythrose 4-phosphate and phosphoenolpyruvate: step 1/7.</text>
</comment>
<organism evidence="5 6">
    <name type="scientific">Nocardia abscessus</name>
    <dbReference type="NCBI Taxonomy" id="120957"/>
    <lineage>
        <taxon>Bacteria</taxon>
        <taxon>Bacillati</taxon>
        <taxon>Actinomycetota</taxon>
        <taxon>Actinomycetes</taxon>
        <taxon>Mycobacteriales</taxon>
        <taxon>Nocardiaceae</taxon>
        <taxon>Nocardia</taxon>
    </lineage>
</organism>
<dbReference type="Gene3D" id="3.40.1410.10">
    <property type="entry name" value="Chorismate lyase-like"/>
    <property type="match status" value="1"/>
</dbReference>
<dbReference type="EC" id="2.5.1.54" evidence="3"/>
<keyword evidence="2 3" id="KW-0808">Transferase</keyword>
<evidence type="ECO:0000256" key="2">
    <source>
        <dbReference type="ARBA" id="ARBA00022679"/>
    </source>
</evidence>
<dbReference type="Gene3D" id="3.20.20.70">
    <property type="entry name" value="Aldolase class I"/>
    <property type="match status" value="1"/>
</dbReference>
<gene>
    <name evidence="5" type="ORF">IU470_29935</name>
</gene>
<name>A0ABS0CG27_9NOCA</name>
<dbReference type="EMBL" id="JADLRE010000034">
    <property type="protein sequence ID" value="MBF6229298.1"/>
    <property type="molecule type" value="Genomic_DNA"/>
</dbReference>
<dbReference type="PANTHER" id="PTHR21337:SF0">
    <property type="entry name" value="PHOSPHO-2-DEHYDRO-3-DEOXYHEPTONATE ALDOLASE"/>
    <property type="match status" value="1"/>
</dbReference>
<evidence type="ECO:0000256" key="4">
    <source>
        <dbReference type="SAM" id="MobiDB-lite"/>
    </source>
</evidence>
<keyword evidence="6" id="KW-1185">Reference proteome</keyword>
<protein>
    <recommendedName>
        <fullName evidence="3">Phospho-2-dehydro-3-deoxyheptonate aldolase</fullName>
        <ecNumber evidence="3">2.5.1.54</ecNumber>
    </recommendedName>
</protein>
<dbReference type="Proteomes" id="UP000807309">
    <property type="component" value="Unassembled WGS sequence"/>
</dbReference>
<evidence type="ECO:0000256" key="1">
    <source>
        <dbReference type="ARBA" id="ARBA00008911"/>
    </source>
</evidence>
<dbReference type="Pfam" id="PF01474">
    <property type="entry name" value="DAHP_synth_2"/>
    <property type="match status" value="2"/>
</dbReference>
<feature type="compositionally biased region" description="Polar residues" evidence="4">
    <location>
        <begin position="220"/>
        <end position="231"/>
    </location>
</feature>
<sequence length="606" mass="64273">MTITHTGPEPPGDCPPGGSGLRRPDGIERFGHPLTRMLLGGDGFTTPVLAGILGTELQIRVLRQDDIAAGRLPGTVTDALRVSGADRVIVRRSCLVNADLVTVSVNYVVAVRGPAAASGVDDVRVPIGSGLISRGMSQRRQLLRTGVTRWPDGRMCAARSYIMLLGDRPLCYIRESFNPSVIPPAYATATDDDPPWADEPERAQPGSFTLRTALPAPQKATGNGRTDTPPTTLWGRVRRSRPLPALVHPDECETLTADLARAAGGQSFVLHLGGSDGRSSADGSRAVDARRALIYAAAAVMAHGSGEPVVAIEQAARPYPAPRWMPDILGPAAASFVGAATDDGSDPADRTPDPVPDRCVHAARDSLRGDRLPLTLAVNILRRAGDRCHDPVRRVLLREVGGLLPLAAIAPPGAHELHSSLGSLRVSRKPVLPYAHDPPPHSAHRRGWDRSAHLLWIGDETRPAASDQLRFAAGVGNPVAVALGPTTTPYDVEFLCRTLNPQRLPGKLTLVPRLSAACTRDKLPALFEAATACGTPVCWVFYPLPPARRGRIPLLGEVAIDGIRAFFQTCRATGTVPGGLHLECAPGLDPAQTLHCVIAALESRAA</sequence>
<evidence type="ECO:0000256" key="3">
    <source>
        <dbReference type="RuleBase" id="RU363071"/>
    </source>
</evidence>